<dbReference type="GO" id="GO:0005737">
    <property type="term" value="C:cytoplasm"/>
    <property type="evidence" value="ECO:0007669"/>
    <property type="project" value="TreeGrafter"/>
</dbReference>
<accession>A0A6N2AIR7</accession>
<sequence>MEYIEKKFDVEQVIEDFELMTKDAGRIQEETLGKILKENEGTEYLKQWSLNGRTDVETFKACVPIVSHNDLNPYIQRIVDGDLSPILTGKPIQAISLR</sequence>
<proteinExistence type="predicted"/>
<dbReference type="AlphaFoldDB" id="A0A6N2AIR7"/>
<comment type="caution">
    <text evidence="1">The sequence shown here is derived from an EMBL/GenBank/DDBJ whole genome shotgun (WGS) entry which is preliminary data.</text>
</comment>
<dbReference type="PANTHER" id="PTHR31901:SF99">
    <property type="entry name" value="JASMONIC ACID-AMIDO SYNTHETASE JAR1-LIKE"/>
    <property type="match status" value="1"/>
</dbReference>
<organism evidence="1">
    <name type="scientific">Solanum chilense</name>
    <name type="common">Tomato</name>
    <name type="synonym">Lycopersicon chilense</name>
    <dbReference type="NCBI Taxonomy" id="4083"/>
    <lineage>
        <taxon>Eukaryota</taxon>
        <taxon>Viridiplantae</taxon>
        <taxon>Streptophyta</taxon>
        <taxon>Embryophyta</taxon>
        <taxon>Tracheophyta</taxon>
        <taxon>Spermatophyta</taxon>
        <taxon>Magnoliopsida</taxon>
        <taxon>eudicotyledons</taxon>
        <taxon>Gunneridae</taxon>
        <taxon>Pentapetalae</taxon>
        <taxon>asterids</taxon>
        <taxon>lamiids</taxon>
        <taxon>Solanales</taxon>
        <taxon>Solanaceae</taxon>
        <taxon>Solanoideae</taxon>
        <taxon>Solaneae</taxon>
        <taxon>Solanum</taxon>
        <taxon>Solanum subgen. Lycopersicon</taxon>
    </lineage>
</organism>
<dbReference type="Pfam" id="PF03321">
    <property type="entry name" value="GH3"/>
    <property type="match status" value="1"/>
</dbReference>
<dbReference type="InterPro" id="IPR004993">
    <property type="entry name" value="GH3"/>
</dbReference>
<protein>
    <submittedName>
        <fullName evidence="1">Uncharacterized protein</fullName>
    </submittedName>
</protein>
<name>A0A6N2AIR7_SOLCI</name>
<evidence type="ECO:0000313" key="1">
    <source>
        <dbReference type="EMBL" id="TMW81639.1"/>
    </source>
</evidence>
<dbReference type="EMBL" id="RXGB01022740">
    <property type="protein sequence ID" value="TMW81639.1"/>
    <property type="molecule type" value="Genomic_DNA"/>
</dbReference>
<dbReference type="GO" id="GO:0016881">
    <property type="term" value="F:acid-amino acid ligase activity"/>
    <property type="evidence" value="ECO:0007669"/>
    <property type="project" value="TreeGrafter"/>
</dbReference>
<dbReference type="PANTHER" id="PTHR31901">
    <property type="entry name" value="GH3 DOMAIN-CONTAINING PROTEIN"/>
    <property type="match status" value="1"/>
</dbReference>
<reference evidence="1" key="1">
    <citation type="submission" date="2019-05" db="EMBL/GenBank/DDBJ databases">
        <title>The de novo reference genome and transcriptome assemblies of the wild tomato species Solanum chilense.</title>
        <authorList>
            <person name="Stam R."/>
            <person name="Nosenko T."/>
            <person name="Hoerger A.C."/>
            <person name="Stephan W."/>
            <person name="Seidel M.A."/>
            <person name="Kuhn J.M.M."/>
            <person name="Haberer G."/>
            <person name="Tellier A."/>
        </authorList>
    </citation>
    <scope>NUCLEOTIDE SEQUENCE</scope>
    <source>
        <tissue evidence="1">Mature leaves</tissue>
    </source>
</reference>
<gene>
    <name evidence="1" type="ORF">EJD97_008561</name>
</gene>